<evidence type="ECO:0000256" key="3">
    <source>
        <dbReference type="ARBA" id="ARBA00023125"/>
    </source>
</evidence>
<evidence type="ECO:0000313" key="7">
    <source>
        <dbReference type="Proteomes" id="UP000677244"/>
    </source>
</evidence>
<gene>
    <name evidence="6" type="ORF">J7I42_31255</name>
</gene>
<sequence>MPEISDDSLLSQLKNEENAAFDYLYESCFPSVTKYIRQNTGSEQDAEDIFQESVIVLLSKIRQPEFLLTASLKTYMFSISKNLWLKKLRDSRSVMVAVEDCLPDMATDEKGTAYGNGNDLLIWLKKLTANCQRILKAIFYFNEPMESLIIKMGWKNKHTASNQKYKCIEQLRRESKK</sequence>
<keyword evidence="7" id="KW-1185">Reference proteome</keyword>
<reference evidence="6 7" key="1">
    <citation type="submission" date="2021-03" db="EMBL/GenBank/DDBJ databases">
        <title>Assistant Professor.</title>
        <authorList>
            <person name="Huq M.A."/>
        </authorList>
    </citation>
    <scope>NUCLEOTIDE SEQUENCE [LARGE SCALE GENOMIC DNA]</scope>
    <source>
        <strain evidence="6 7">MAH-29</strain>
    </source>
</reference>
<accession>A0ABS3Z3R6</accession>
<dbReference type="NCBIfam" id="TIGR02937">
    <property type="entry name" value="sigma70-ECF"/>
    <property type="match status" value="1"/>
</dbReference>
<keyword evidence="2" id="KW-0731">Sigma factor</keyword>
<evidence type="ECO:0000256" key="1">
    <source>
        <dbReference type="ARBA" id="ARBA00023015"/>
    </source>
</evidence>
<dbReference type="Pfam" id="PF04542">
    <property type="entry name" value="Sigma70_r2"/>
    <property type="match status" value="1"/>
</dbReference>
<keyword evidence="3" id="KW-0238">DNA-binding</keyword>
<dbReference type="PANTHER" id="PTHR43133">
    <property type="entry name" value="RNA POLYMERASE ECF-TYPE SIGMA FACTO"/>
    <property type="match status" value="1"/>
</dbReference>
<protein>
    <submittedName>
        <fullName evidence="6">Sigma-70 family RNA polymerase sigma factor</fullName>
    </submittedName>
</protein>
<dbReference type="InterPro" id="IPR007627">
    <property type="entry name" value="RNA_pol_sigma70_r2"/>
</dbReference>
<dbReference type="PANTHER" id="PTHR43133:SF8">
    <property type="entry name" value="RNA POLYMERASE SIGMA FACTOR HI_1459-RELATED"/>
    <property type="match status" value="1"/>
</dbReference>
<dbReference type="RefSeq" id="WP_209143753.1">
    <property type="nucleotide sequence ID" value="NZ_JAGHKO010000017.1"/>
</dbReference>
<comment type="caution">
    <text evidence="6">The sequence shown here is derived from an EMBL/GenBank/DDBJ whole genome shotgun (WGS) entry which is preliminary data.</text>
</comment>
<dbReference type="Gene3D" id="1.10.1740.10">
    <property type="match status" value="1"/>
</dbReference>
<evidence type="ECO:0000256" key="2">
    <source>
        <dbReference type="ARBA" id="ARBA00023082"/>
    </source>
</evidence>
<feature type="domain" description="RNA polymerase sigma-70 region 2" evidence="5">
    <location>
        <begin position="24"/>
        <end position="92"/>
    </location>
</feature>
<dbReference type="SUPFAM" id="SSF88946">
    <property type="entry name" value="Sigma2 domain of RNA polymerase sigma factors"/>
    <property type="match status" value="1"/>
</dbReference>
<dbReference type="Proteomes" id="UP000677244">
    <property type="component" value="Unassembled WGS sequence"/>
</dbReference>
<dbReference type="InterPro" id="IPR014284">
    <property type="entry name" value="RNA_pol_sigma-70_dom"/>
</dbReference>
<proteinExistence type="predicted"/>
<evidence type="ECO:0000259" key="5">
    <source>
        <dbReference type="Pfam" id="PF04542"/>
    </source>
</evidence>
<evidence type="ECO:0000256" key="4">
    <source>
        <dbReference type="ARBA" id="ARBA00023163"/>
    </source>
</evidence>
<organism evidence="6 7">
    <name type="scientific">Niastella soli</name>
    <dbReference type="NCBI Taxonomy" id="2821487"/>
    <lineage>
        <taxon>Bacteria</taxon>
        <taxon>Pseudomonadati</taxon>
        <taxon>Bacteroidota</taxon>
        <taxon>Chitinophagia</taxon>
        <taxon>Chitinophagales</taxon>
        <taxon>Chitinophagaceae</taxon>
        <taxon>Niastella</taxon>
    </lineage>
</organism>
<dbReference type="InterPro" id="IPR039425">
    <property type="entry name" value="RNA_pol_sigma-70-like"/>
</dbReference>
<name>A0ABS3Z3R6_9BACT</name>
<dbReference type="InterPro" id="IPR013325">
    <property type="entry name" value="RNA_pol_sigma_r2"/>
</dbReference>
<dbReference type="EMBL" id="JAGHKO010000017">
    <property type="protein sequence ID" value="MBO9204809.1"/>
    <property type="molecule type" value="Genomic_DNA"/>
</dbReference>
<evidence type="ECO:0000313" key="6">
    <source>
        <dbReference type="EMBL" id="MBO9204809.1"/>
    </source>
</evidence>
<keyword evidence="1" id="KW-0805">Transcription regulation</keyword>
<keyword evidence="4" id="KW-0804">Transcription</keyword>